<keyword evidence="3" id="KW-0479">Metal-binding</keyword>
<dbReference type="InterPro" id="IPR002562">
    <property type="entry name" value="3'-5'_exonuclease_dom"/>
</dbReference>
<dbReference type="InterPro" id="IPR036397">
    <property type="entry name" value="RNaseH_sf"/>
</dbReference>
<dbReference type="Pfam" id="PF16035">
    <property type="entry name" value="Chalcone_2"/>
    <property type="match status" value="1"/>
</dbReference>
<evidence type="ECO:0000256" key="1">
    <source>
        <dbReference type="ARBA" id="ARBA00004123"/>
    </source>
</evidence>
<evidence type="ECO:0000256" key="2">
    <source>
        <dbReference type="ARBA" id="ARBA00022722"/>
    </source>
</evidence>
<dbReference type="InterPro" id="IPR036298">
    <property type="entry name" value="Chalcone_isomerase_sf"/>
</dbReference>
<dbReference type="OrthoDB" id="18193at2759"/>
<evidence type="ECO:0000313" key="13">
    <source>
        <dbReference type="Proteomes" id="UP000663831"/>
    </source>
</evidence>
<keyword evidence="5" id="KW-0269">Exonuclease</keyword>
<dbReference type="GO" id="GO:0046872">
    <property type="term" value="F:metal ion binding"/>
    <property type="evidence" value="ECO:0007669"/>
    <property type="project" value="UniProtKB-KW"/>
</dbReference>
<evidence type="ECO:0000259" key="11">
    <source>
        <dbReference type="SMART" id="SM00474"/>
    </source>
</evidence>
<dbReference type="GO" id="GO:0005634">
    <property type="term" value="C:nucleus"/>
    <property type="evidence" value="ECO:0007669"/>
    <property type="project" value="UniProtKB-SubCell"/>
</dbReference>
<evidence type="ECO:0000256" key="4">
    <source>
        <dbReference type="ARBA" id="ARBA00022801"/>
    </source>
</evidence>
<dbReference type="AlphaFoldDB" id="A0A8H3ABB8"/>
<feature type="region of interest" description="Disordered" evidence="10">
    <location>
        <begin position="1"/>
        <end position="42"/>
    </location>
</feature>
<dbReference type="InterPro" id="IPR016087">
    <property type="entry name" value="Chalcone_isomerase"/>
</dbReference>
<accession>A0A8H3ABB8</accession>
<protein>
    <recommendedName>
        <fullName evidence="8">3'-5' exonuclease</fullName>
    </recommendedName>
    <alternativeName>
        <fullName evidence="9">Werner Syndrome-like exonuclease</fullName>
    </alternativeName>
</protein>
<dbReference type="SUPFAM" id="SSF53098">
    <property type="entry name" value="Ribonuclease H-like"/>
    <property type="match status" value="1"/>
</dbReference>
<evidence type="ECO:0000256" key="8">
    <source>
        <dbReference type="ARBA" id="ARBA00040531"/>
    </source>
</evidence>
<dbReference type="PANTHER" id="PTHR13620:SF109">
    <property type="entry name" value="3'-5' EXONUCLEASE"/>
    <property type="match status" value="1"/>
</dbReference>
<dbReference type="EMBL" id="CAJMWV010000744">
    <property type="protein sequence ID" value="CAE6412934.1"/>
    <property type="molecule type" value="Genomic_DNA"/>
</dbReference>
<keyword evidence="7" id="KW-0539">Nucleus</keyword>
<keyword evidence="2" id="KW-0540">Nuclease</keyword>
<organism evidence="12 13">
    <name type="scientific">Rhizoctonia solani</name>
    <dbReference type="NCBI Taxonomy" id="456999"/>
    <lineage>
        <taxon>Eukaryota</taxon>
        <taxon>Fungi</taxon>
        <taxon>Dikarya</taxon>
        <taxon>Basidiomycota</taxon>
        <taxon>Agaricomycotina</taxon>
        <taxon>Agaricomycetes</taxon>
        <taxon>Cantharellales</taxon>
        <taxon>Ceratobasidiaceae</taxon>
        <taxon>Rhizoctonia</taxon>
    </lineage>
</organism>
<keyword evidence="6" id="KW-0460">Magnesium</keyword>
<dbReference type="InterPro" id="IPR016088">
    <property type="entry name" value="Chalcone_isomerase_3-sand"/>
</dbReference>
<comment type="subcellular location">
    <subcellularLocation>
        <location evidence="1">Nucleus</location>
    </subcellularLocation>
</comment>
<proteinExistence type="predicted"/>
<name>A0A8H3ABB8_9AGAM</name>
<comment type="caution">
    <text evidence="12">The sequence shown here is derived from an EMBL/GenBank/DDBJ whole genome shotgun (WGS) entry which is preliminary data.</text>
</comment>
<reference evidence="12" key="1">
    <citation type="submission" date="2021-01" db="EMBL/GenBank/DDBJ databases">
        <authorList>
            <person name="Kaushik A."/>
        </authorList>
    </citation>
    <scope>NUCLEOTIDE SEQUENCE</scope>
    <source>
        <strain evidence="12">AG3-1AP</strain>
    </source>
</reference>
<evidence type="ECO:0000256" key="6">
    <source>
        <dbReference type="ARBA" id="ARBA00022842"/>
    </source>
</evidence>
<dbReference type="SMART" id="SM00474">
    <property type="entry name" value="35EXOc"/>
    <property type="match status" value="1"/>
</dbReference>
<evidence type="ECO:0000256" key="10">
    <source>
        <dbReference type="SAM" id="MobiDB-lite"/>
    </source>
</evidence>
<keyword evidence="4" id="KW-0378">Hydrolase</keyword>
<dbReference type="Proteomes" id="UP000663831">
    <property type="component" value="Unassembled WGS sequence"/>
</dbReference>
<dbReference type="Gene3D" id="3.50.70.10">
    <property type="match status" value="1"/>
</dbReference>
<evidence type="ECO:0000256" key="9">
    <source>
        <dbReference type="ARBA" id="ARBA00042761"/>
    </source>
</evidence>
<evidence type="ECO:0000256" key="3">
    <source>
        <dbReference type="ARBA" id="ARBA00022723"/>
    </source>
</evidence>
<dbReference type="GO" id="GO:0003676">
    <property type="term" value="F:nucleic acid binding"/>
    <property type="evidence" value="ECO:0007669"/>
    <property type="project" value="InterPro"/>
</dbReference>
<dbReference type="SUPFAM" id="SSF54626">
    <property type="entry name" value="Chalcone isomerase"/>
    <property type="match status" value="1"/>
</dbReference>
<evidence type="ECO:0000313" key="12">
    <source>
        <dbReference type="EMBL" id="CAE6412934.1"/>
    </source>
</evidence>
<dbReference type="PANTHER" id="PTHR13620">
    <property type="entry name" value="3-5 EXONUCLEASE"/>
    <property type="match status" value="1"/>
</dbReference>
<dbReference type="Gene3D" id="3.30.420.10">
    <property type="entry name" value="Ribonuclease H-like superfamily/Ribonuclease H"/>
    <property type="match status" value="1"/>
</dbReference>
<dbReference type="GO" id="GO:0006139">
    <property type="term" value="P:nucleobase-containing compound metabolic process"/>
    <property type="evidence" value="ECO:0007669"/>
    <property type="project" value="InterPro"/>
</dbReference>
<gene>
    <name evidence="12" type="ORF">RDB_LOCUS23894</name>
</gene>
<dbReference type="CDD" id="cd06141">
    <property type="entry name" value="WRN_exo"/>
    <property type="match status" value="1"/>
</dbReference>
<sequence>METNEHRSRPTHRRNDRASDPNKRPRARGFVNSSSASTSSPALPPFLWQEHAVPGTEIKYLRTAKEVNVALQSAKGPFGFDIEWKPCFVRGMPESPIALLQLARPDQIFLIQLTAMESFPSRLRHVLENYEIVKAGVGIAGDAKKLWRDYGVSLLGAVELSKLARVTDSPRWAATKPNELIGLARLVQIYHSYQMRKSMKVKLSNWELALNPNQIEYAASDALAGATLYQHLLNLDPGALPRDYTTNYIGGRVEPLHYRHFTTTNIQIPRPASGRACTRFATHTSYTGHTSPPEGISQIKALNWGLLGIGFAGLILHTWLLSETYALDAQFTPTEAERSDPATSIRFPTNLQLDGESEMTLLGLGVRKVSFLGIQALRQCKNPEECIHLLIQTTSCALRIVPTRATSYTHLRDGFIRTIQARQALGRKDGSLTTEREEALHTPLQQFKGLFPTAAFKKHEPLHIILSPPTVKPRELRLQQLGTVRDDWLATEFFLAYFHGTISPPLIEDVKQNVEAIWLPTVRV</sequence>
<dbReference type="InterPro" id="IPR012337">
    <property type="entry name" value="RNaseH-like_sf"/>
</dbReference>
<evidence type="ECO:0000256" key="5">
    <source>
        <dbReference type="ARBA" id="ARBA00022839"/>
    </source>
</evidence>
<dbReference type="GO" id="GO:0008408">
    <property type="term" value="F:3'-5' exonuclease activity"/>
    <property type="evidence" value="ECO:0007669"/>
    <property type="project" value="InterPro"/>
</dbReference>
<dbReference type="GO" id="GO:0016872">
    <property type="term" value="F:intramolecular lyase activity"/>
    <property type="evidence" value="ECO:0007669"/>
    <property type="project" value="InterPro"/>
</dbReference>
<dbReference type="Pfam" id="PF01612">
    <property type="entry name" value="DNA_pol_A_exo1"/>
    <property type="match status" value="1"/>
</dbReference>
<evidence type="ECO:0000256" key="7">
    <source>
        <dbReference type="ARBA" id="ARBA00023242"/>
    </source>
</evidence>
<feature type="domain" description="3'-5' exonuclease" evidence="11">
    <location>
        <begin position="58"/>
        <end position="237"/>
    </location>
</feature>
<dbReference type="InterPro" id="IPR051132">
    <property type="entry name" value="3-5_Exonuclease_domain"/>
</dbReference>